<name>A0A2M7G5L4_9BACT</name>
<dbReference type="AlphaFoldDB" id="A0A2M7G5L4"/>
<reference evidence="1 2" key="1">
    <citation type="submission" date="2017-09" db="EMBL/GenBank/DDBJ databases">
        <title>Depth-based differentiation of microbial function through sediment-hosted aquifers and enrichment of novel symbionts in the deep terrestrial subsurface.</title>
        <authorList>
            <person name="Probst A.J."/>
            <person name="Ladd B."/>
            <person name="Jarett J.K."/>
            <person name="Geller-Mcgrath D.E."/>
            <person name="Sieber C.M."/>
            <person name="Emerson J.B."/>
            <person name="Anantharaman K."/>
            <person name="Thomas B.C."/>
            <person name="Malmstrom R."/>
            <person name="Stieglmeier M."/>
            <person name="Klingl A."/>
            <person name="Woyke T."/>
            <person name="Ryan C.M."/>
            <person name="Banfield J.F."/>
        </authorList>
    </citation>
    <scope>NUCLEOTIDE SEQUENCE [LARGE SCALE GENOMIC DNA]</scope>
    <source>
        <strain evidence="1">CG17_big_fil_post_rev_8_21_14_2_50_48_46</strain>
    </source>
</reference>
<evidence type="ECO:0000313" key="1">
    <source>
        <dbReference type="EMBL" id="PIW17111.1"/>
    </source>
</evidence>
<sequence length="136" mass="15769">MLGYKYLEKTFIKETRTLSSPDAQLLQKYAAALETVGNFLRDIHNQQNEKNCEQKALVFIQEGNDTLDQGMSQLVCSKELHRQIDGVENGLVIVKSKFESIVSPAEHEDVFFYLRLKSGRWQIQRITSQYPQSYKH</sequence>
<proteinExistence type="predicted"/>
<accession>A0A2M7G5L4</accession>
<evidence type="ECO:0000313" key="2">
    <source>
        <dbReference type="Proteomes" id="UP000231019"/>
    </source>
</evidence>
<evidence type="ECO:0008006" key="3">
    <source>
        <dbReference type="Google" id="ProtNLM"/>
    </source>
</evidence>
<organism evidence="1 2">
    <name type="scientific">bacterium (Candidatus Blackallbacteria) CG17_big_fil_post_rev_8_21_14_2_50_48_46</name>
    <dbReference type="NCBI Taxonomy" id="2014261"/>
    <lineage>
        <taxon>Bacteria</taxon>
        <taxon>Candidatus Blackallbacteria</taxon>
    </lineage>
</organism>
<dbReference type="Proteomes" id="UP000231019">
    <property type="component" value="Unassembled WGS sequence"/>
</dbReference>
<dbReference type="EMBL" id="PFFQ01000029">
    <property type="protein sequence ID" value="PIW17111.1"/>
    <property type="molecule type" value="Genomic_DNA"/>
</dbReference>
<comment type="caution">
    <text evidence="1">The sequence shown here is derived from an EMBL/GenBank/DDBJ whole genome shotgun (WGS) entry which is preliminary data.</text>
</comment>
<protein>
    <recommendedName>
        <fullName evidence="3">NTF2 fold immunity protein domain-containing protein</fullName>
    </recommendedName>
</protein>
<gene>
    <name evidence="1" type="ORF">COW36_10085</name>
</gene>